<evidence type="ECO:0000313" key="3">
    <source>
        <dbReference type="Proteomes" id="UP000791440"/>
    </source>
</evidence>
<feature type="compositionally biased region" description="Pro residues" evidence="1">
    <location>
        <begin position="218"/>
        <end position="227"/>
    </location>
</feature>
<feature type="region of interest" description="Disordered" evidence="1">
    <location>
        <begin position="208"/>
        <end position="231"/>
    </location>
</feature>
<dbReference type="AlphaFoldDB" id="A0A921ZGI1"/>
<reference evidence="2" key="1">
    <citation type="journal article" date="2016" name="Insect Biochem. Mol. Biol.">
        <title>Multifaceted biological insights from a draft genome sequence of the tobacco hornworm moth, Manduca sexta.</title>
        <authorList>
            <person name="Kanost M.R."/>
            <person name="Arrese E.L."/>
            <person name="Cao X."/>
            <person name="Chen Y.R."/>
            <person name="Chellapilla S."/>
            <person name="Goldsmith M.R."/>
            <person name="Grosse-Wilde E."/>
            <person name="Heckel D.G."/>
            <person name="Herndon N."/>
            <person name="Jiang H."/>
            <person name="Papanicolaou A."/>
            <person name="Qu J."/>
            <person name="Soulages J.L."/>
            <person name="Vogel H."/>
            <person name="Walters J."/>
            <person name="Waterhouse R.M."/>
            <person name="Ahn S.J."/>
            <person name="Almeida F.C."/>
            <person name="An C."/>
            <person name="Aqrawi P."/>
            <person name="Bretschneider A."/>
            <person name="Bryant W.B."/>
            <person name="Bucks S."/>
            <person name="Chao H."/>
            <person name="Chevignon G."/>
            <person name="Christen J.M."/>
            <person name="Clarke D.F."/>
            <person name="Dittmer N.T."/>
            <person name="Ferguson L.C.F."/>
            <person name="Garavelou S."/>
            <person name="Gordon K.H.J."/>
            <person name="Gunaratna R.T."/>
            <person name="Han Y."/>
            <person name="Hauser F."/>
            <person name="He Y."/>
            <person name="Heidel-Fischer H."/>
            <person name="Hirsh A."/>
            <person name="Hu Y."/>
            <person name="Jiang H."/>
            <person name="Kalra D."/>
            <person name="Klinner C."/>
            <person name="Konig C."/>
            <person name="Kovar C."/>
            <person name="Kroll A.R."/>
            <person name="Kuwar S.S."/>
            <person name="Lee S.L."/>
            <person name="Lehman R."/>
            <person name="Li K."/>
            <person name="Li Z."/>
            <person name="Liang H."/>
            <person name="Lovelace S."/>
            <person name="Lu Z."/>
            <person name="Mansfield J.H."/>
            <person name="McCulloch K.J."/>
            <person name="Mathew T."/>
            <person name="Morton B."/>
            <person name="Muzny D.M."/>
            <person name="Neunemann D."/>
            <person name="Ongeri F."/>
            <person name="Pauchet Y."/>
            <person name="Pu L.L."/>
            <person name="Pyrousis I."/>
            <person name="Rao X.J."/>
            <person name="Redding A."/>
            <person name="Roesel C."/>
            <person name="Sanchez-Gracia A."/>
            <person name="Schaack S."/>
            <person name="Shukla A."/>
            <person name="Tetreau G."/>
            <person name="Wang Y."/>
            <person name="Xiong G.H."/>
            <person name="Traut W."/>
            <person name="Walsh T.K."/>
            <person name="Worley K.C."/>
            <person name="Wu D."/>
            <person name="Wu W."/>
            <person name="Wu Y.Q."/>
            <person name="Zhang X."/>
            <person name="Zou Z."/>
            <person name="Zucker H."/>
            <person name="Briscoe A.D."/>
            <person name="Burmester T."/>
            <person name="Clem R.J."/>
            <person name="Feyereisen R."/>
            <person name="Grimmelikhuijzen C.J.P."/>
            <person name="Hamodrakas S.J."/>
            <person name="Hansson B.S."/>
            <person name="Huguet E."/>
            <person name="Jermiin L.S."/>
            <person name="Lan Q."/>
            <person name="Lehman H.K."/>
            <person name="Lorenzen M."/>
            <person name="Merzendorfer H."/>
            <person name="Michalopoulos I."/>
            <person name="Morton D.B."/>
            <person name="Muthukrishnan S."/>
            <person name="Oakeshott J.G."/>
            <person name="Palmer W."/>
            <person name="Park Y."/>
            <person name="Passarelli A.L."/>
            <person name="Rozas J."/>
            <person name="Schwartz L.M."/>
            <person name="Smith W."/>
            <person name="Southgate A."/>
            <person name="Vilcinskas A."/>
            <person name="Vogt R."/>
            <person name="Wang P."/>
            <person name="Werren J."/>
            <person name="Yu X.Q."/>
            <person name="Zhou J.J."/>
            <person name="Brown S.J."/>
            <person name="Scherer S.E."/>
            <person name="Richards S."/>
            <person name="Blissard G.W."/>
        </authorList>
    </citation>
    <scope>NUCLEOTIDE SEQUENCE</scope>
</reference>
<protein>
    <submittedName>
        <fullName evidence="2">Uncharacterized protein</fullName>
    </submittedName>
</protein>
<comment type="caution">
    <text evidence="2">The sequence shown here is derived from an EMBL/GenBank/DDBJ whole genome shotgun (WGS) entry which is preliminary data.</text>
</comment>
<evidence type="ECO:0000256" key="1">
    <source>
        <dbReference type="SAM" id="MobiDB-lite"/>
    </source>
</evidence>
<feature type="compositionally biased region" description="Low complexity" evidence="1">
    <location>
        <begin position="33"/>
        <end position="42"/>
    </location>
</feature>
<accession>A0A921ZGI1</accession>
<organism evidence="2 3">
    <name type="scientific">Manduca sexta</name>
    <name type="common">Tobacco hawkmoth</name>
    <name type="synonym">Tobacco hornworm</name>
    <dbReference type="NCBI Taxonomy" id="7130"/>
    <lineage>
        <taxon>Eukaryota</taxon>
        <taxon>Metazoa</taxon>
        <taxon>Ecdysozoa</taxon>
        <taxon>Arthropoda</taxon>
        <taxon>Hexapoda</taxon>
        <taxon>Insecta</taxon>
        <taxon>Pterygota</taxon>
        <taxon>Neoptera</taxon>
        <taxon>Endopterygota</taxon>
        <taxon>Lepidoptera</taxon>
        <taxon>Glossata</taxon>
        <taxon>Ditrysia</taxon>
        <taxon>Bombycoidea</taxon>
        <taxon>Sphingidae</taxon>
        <taxon>Sphinginae</taxon>
        <taxon>Sphingini</taxon>
        <taxon>Manduca</taxon>
    </lineage>
</organism>
<gene>
    <name evidence="2" type="ORF">O3G_MSEX010196</name>
</gene>
<reference evidence="2" key="2">
    <citation type="submission" date="2020-12" db="EMBL/GenBank/DDBJ databases">
        <authorList>
            <person name="Kanost M."/>
        </authorList>
    </citation>
    <scope>NUCLEOTIDE SEQUENCE</scope>
</reference>
<feature type="compositionally biased region" description="Pro residues" evidence="1">
    <location>
        <begin position="1"/>
        <end position="12"/>
    </location>
</feature>
<feature type="region of interest" description="Disordered" evidence="1">
    <location>
        <begin position="1"/>
        <end position="75"/>
    </location>
</feature>
<proteinExistence type="predicted"/>
<evidence type="ECO:0000313" key="2">
    <source>
        <dbReference type="EMBL" id="KAG6457245.1"/>
    </source>
</evidence>
<dbReference type="EMBL" id="JH668541">
    <property type="protein sequence ID" value="KAG6457246.1"/>
    <property type="molecule type" value="Genomic_DNA"/>
</dbReference>
<keyword evidence="3" id="KW-1185">Reference proteome</keyword>
<dbReference type="Proteomes" id="UP000791440">
    <property type="component" value="Unassembled WGS sequence"/>
</dbReference>
<sequence length="241" mass="27793">MRLSPSGPPPRTPRCVARSGCSVFRQNRRLRSRPIGSGSPSSWARRRAPTGRRECVATGTTRSPTPSGRAADTDDRLPPVAALTTSVRARRCTGSTRYATQPNAVALRPNDESTILRTAILNTHNYSPITGSTTMCRRHQSRWPRAGRIVLHVKNLRRQRHKRRRRRRRFPRLRRRPRRCQCRCRSACWWRHTAAQVASRTHGACARLRRRHHARPSRAPPRPPRPPRNCFIDNKLLRRDI</sequence>
<dbReference type="EMBL" id="JH668541">
    <property type="protein sequence ID" value="KAG6457245.1"/>
    <property type="molecule type" value="Genomic_DNA"/>
</dbReference>
<name>A0A921ZGI1_MANSE</name>